<dbReference type="EMBL" id="JACVHF010000046">
    <property type="protein sequence ID" value="MBC9786550.1"/>
    <property type="molecule type" value="Genomic_DNA"/>
</dbReference>
<sequence>MGDVIAFPKGMTRVTFETDRVIVEAVNEDNGGMIRVELAWRFKEEAVSYGGVTAYRVSLSGHTADGKAATLVTYTPSILDLLQKTGFLAETDEDPDKGE</sequence>
<accession>A0ABR7T910</accession>
<proteinExistence type="predicted"/>
<keyword evidence="2" id="KW-1185">Reference proteome</keyword>
<reference evidence="1 2" key="1">
    <citation type="submission" date="2020-07" db="EMBL/GenBank/DDBJ databases">
        <title>Draft whole-genome sequence of Heliobacterium chlorum DSM 3682, type strain.</title>
        <authorList>
            <person name="Kyndt J.A."/>
            <person name="Meyer T.E."/>
            <person name="Imhoff J.F."/>
        </authorList>
    </citation>
    <scope>NUCLEOTIDE SEQUENCE [LARGE SCALE GENOMIC DNA]</scope>
    <source>
        <strain evidence="1 2">DSM 3682</strain>
    </source>
</reference>
<dbReference type="Proteomes" id="UP000617402">
    <property type="component" value="Unassembled WGS sequence"/>
</dbReference>
<name>A0ABR7T910_HELCL</name>
<comment type="caution">
    <text evidence="1">The sequence shown here is derived from an EMBL/GenBank/DDBJ whole genome shotgun (WGS) entry which is preliminary data.</text>
</comment>
<evidence type="ECO:0000313" key="1">
    <source>
        <dbReference type="EMBL" id="MBC9786550.1"/>
    </source>
</evidence>
<evidence type="ECO:0000313" key="2">
    <source>
        <dbReference type="Proteomes" id="UP000617402"/>
    </source>
</evidence>
<protein>
    <submittedName>
        <fullName evidence="1">Uncharacterized protein</fullName>
    </submittedName>
</protein>
<organism evidence="1 2">
    <name type="scientific">Heliobacterium chlorum</name>
    <dbReference type="NCBI Taxonomy" id="2698"/>
    <lineage>
        <taxon>Bacteria</taxon>
        <taxon>Bacillati</taxon>
        <taxon>Bacillota</taxon>
        <taxon>Clostridia</taxon>
        <taxon>Eubacteriales</taxon>
        <taxon>Heliobacteriaceae</taxon>
        <taxon>Heliobacterium</taxon>
    </lineage>
</organism>
<gene>
    <name evidence="1" type="ORF">H1S01_19020</name>
</gene>
<dbReference type="RefSeq" id="WP_188041971.1">
    <property type="nucleotide sequence ID" value="NZ_JACVHF010000046.1"/>
</dbReference>